<dbReference type="EMBL" id="BIXY01000007">
    <property type="protein sequence ID" value="GCF07162.1"/>
    <property type="molecule type" value="Genomic_DNA"/>
</dbReference>
<keyword evidence="2" id="KW-1185">Reference proteome</keyword>
<reference evidence="1 2" key="1">
    <citation type="submission" date="2019-01" db="EMBL/GenBank/DDBJ databases">
        <title>Draft genome sequence of Dictyobacter sp. Uno17.</title>
        <authorList>
            <person name="Wang C.M."/>
            <person name="Zheng Y."/>
            <person name="Sakai Y."/>
            <person name="Abe K."/>
            <person name="Yokota A."/>
            <person name="Yabe S."/>
        </authorList>
    </citation>
    <scope>NUCLEOTIDE SEQUENCE [LARGE SCALE GENOMIC DNA]</scope>
    <source>
        <strain evidence="1 2">Uno17</strain>
    </source>
</reference>
<sequence>MKCYPVQLCWEIFALSNNYTSRSDSGAMGNGSSANNRREMRAEHSTGALPSLGTLGIERTTSSGAFDFEHMVQSLRDLFEQDRQIASQTDASRCGICYHYFRVSELHYREEGFYVCPSCEQNLGHQHIFMLRKQQKL</sequence>
<proteinExistence type="predicted"/>
<dbReference type="Proteomes" id="UP000322530">
    <property type="component" value="Unassembled WGS sequence"/>
</dbReference>
<evidence type="ECO:0000313" key="1">
    <source>
        <dbReference type="EMBL" id="GCF07162.1"/>
    </source>
</evidence>
<organism evidence="1 2">
    <name type="scientific">Dictyobacter arantiisoli</name>
    <dbReference type="NCBI Taxonomy" id="2014874"/>
    <lineage>
        <taxon>Bacteria</taxon>
        <taxon>Bacillati</taxon>
        <taxon>Chloroflexota</taxon>
        <taxon>Ktedonobacteria</taxon>
        <taxon>Ktedonobacterales</taxon>
        <taxon>Dictyobacteraceae</taxon>
        <taxon>Dictyobacter</taxon>
    </lineage>
</organism>
<accession>A0A5A5T6Y5</accession>
<dbReference type="AlphaFoldDB" id="A0A5A5T6Y5"/>
<comment type="caution">
    <text evidence="1">The sequence shown here is derived from an EMBL/GenBank/DDBJ whole genome shotgun (WGS) entry which is preliminary data.</text>
</comment>
<gene>
    <name evidence="1" type="ORF">KDI_07260</name>
</gene>
<evidence type="ECO:0000313" key="2">
    <source>
        <dbReference type="Proteomes" id="UP000322530"/>
    </source>
</evidence>
<protein>
    <submittedName>
        <fullName evidence="1">Uncharacterized protein</fullName>
    </submittedName>
</protein>
<name>A0A5A5T6Y5_9CHLR</name>